<evidence type="ECO:0000313" key="4">
    <source>
        <dbReference type="EMBL" id="AEV68083.1"/>
    </source>
</evidence>
<dbReference type="STRING" id="720554.Clocl_1432"/>
<dbReference type="PROSITE" id="PS51831">
    <property type="entry name" value="HD"/>
    <property type="match status" value="1"/>
</dbReference>
<accession>G8M1A7</accession>
<feature type="compositionally biased region" description="Polar residues" evidence="1">
    <location>
        <begin position="724"/>
        <end position="740"/>
    </location>
</feature>
<dbReference type="PANTHER" id="PTHR36442">
    <property type="entry name" value="CYCLIC-DI-AMP PHOSPHODIESTERASE PGPH"/>
    <property type="match status" value="1"/>
</dbReference>
<feature type="region of interest" description="Disordered" evidence="1">
    <location>
        <begin position="721"/>
        <end position="748"/>
    </location>
</feature>
<dbReference type="InterPro" id="IPR011621">
    <property type="entry name" value="Metal-dep_PHydrolase_7TM_intra"/>
</dbReference>
<dbReference type="InterPro" id="IPR011624">
    <property type="entry name" value="Metal-dep_PHydrolase_7TM_extra"/>
</dbReference>
<dbReference type="Proteomes" id="UP000005435">
    <property type="component" value="Chromosome"/>
</dbReference>
<dbReference type="InterPro" id="IPR006675">
    <property type="entry name" value="HDIG_dom"/>
</dbReference>
<dbReference type="Pfam" id="PF01966">
    <property type="entry name" value="HD"/>
    <property type="match status" value="1"/>
</dbReference>
<protein>
    <submittedName>
        <fullName evidence="4">Putative domain HDIG-containing protein</fullName>
    </submittedName>
</protein>
<dbReference type="EMBL" id="CP003065">
    <property type="protein sequence ID" value="AEV68083.1"/>
    <property type="molecule type" value="Genomic_DNA"/>
</dbReference>
<evidence type="ECO:0000259" key="3">
    <source>
        <dbReference type="PROSITE" id="PS51831"/>
    </source>
</evidence>
<reference evidence="5" key="1">
    <citation type="submission" date="2011-12" db="EMBL/GenBank/DDBJ databases">
        <title>Complete sequence of Clostridium clariflavum DSM 19732.</title>
        <authorList>
            <consortium name="US DOE Joint Genome Institute"/>
            <person name="Lucas S."/>
            <person name="Han J."/>
            <person name="Lapidus A."/>
            <person name="Cheng J.-F."/>
            <person name="Goodwin L."/>
            <person name="Pitluck S."/>
            <person name="Peters L."/>
            <person name="Teshima H."/>
            <person name="Detter J.C."/>
            <person name="Han C."/>
            <person name="Tapia R."/>
            <person name="Land M."/>
            <person name="Hauser L."/>
            <person name="Kyrpides N."/>
            <person name="Ivanova N."/>
            <person name="Pagani I."/>
            <person name="Kitzmiller T."/>
            <person name="Lynd L."/>
            <person name="Izquierdo J."/>
            <person name="Woyke T."/>
        </authorList>
    </citation>
    <scope>NUCLEOTIDE SEQUENCE [LARGE SCALE GENOMIC DNA]</scope>
    <source>
        <strain evidence="5">DSM 19732 / NBRC 101661 / EBR45</strain>
    </source>
</reference>
<keyword evidence="2" id="KW-0472">Membrane</keyword>
<feature type="transmembrane region" description="Helical" evidence="2">
    <location>
        <begin position="302"/>
        <end position="324"/>
    </location>
</feature>
<keyword evidence="2" id="KW-1133">Transmembrane helix</keyword>
<feature type="transmembrane region" description="Helical" evidence="2">
    <location>
        <begin position="459"/>
        <end position="480"/>
    </location>
</feature>
<dbReference type="InterPro" id="IPR006674">
    <property type="entry name" value="HD_domain"/>
</dbReference>
<name>G8M1A7_ACECE</name>
<dbReference type="HOGENOM" id="CLU_015767_1_2_9"/>
<organism evidence="4 5">
    <name type="scientific">Acetivibrio clariflavus (strain DSM 19732 / NBRC 101661 / EBR45)</name>
    <name type="common">Clostridium clariflavum</name>
    <dbReference type="NCBI Taxonomy" id="720554"/>
    <lineage>
        <taxon>Bacteria</taxon>
        <taxon>Bacillati</taxon>
        <taxon>Bacillota</taxon>
        <taxon>Clostridia</taxon>
        <taxon>Eubacteriales</taxon>
        <taxon>Oscillospiraceae</taxon>
        <taxon>Acetivibrio</taxon>
    </lineage>
</organism>
<dbReference type="CDD" id="cd00077">
    <property type="entry name" value="HDc"/>
    <property type="match status" value="1"/>
</dbReference>
<dbReference type="Pfam" id="PF07697">
    <property type="entry name" value="7TMR-HDED"/>
    <property type="match status" value="1"/>
</dbReference>
<dbReference type="Gene3D" id="1.10.3210.10">
    <property type="entry name" value="Hypothetical protein af1432"/>
    <property type="match status" value="1"/>
</dbReference>
<dbReference type="SMART" id="SM00471">
    <property type="entry name" value="HDc"/>
    <property type="match status" value="1"/>
</dbReference>
<sequence>MEAKQFMTKDRNKESYGGVKNYFKDKRIQRIMIAVITVLVAYAIVLNGATPKKYKLKLGEKSEYDITAPRDIKNTILTEQNARRIAEAEAGDMKEIKNASIEVINKTVDFISFIEKYRKNADKKIRETLSTNDENYDSKALNIKKEEATNLNKELEKLEIVLSYDQVLFFVANATDEDIQNFGSLLRELVVDIMGQDVTEDNISQKIVQMQNSILTSNLKQELKNCGLLLSKYLIKPNRTINAEGTRAKKERIYELALNDPNNIVMVKKGDRILSKGDVVTEDKLKILEELNLLETTGKIDFSFAIGIFIIIFLISILLILYMNKFCRKVFNNRNDLILLSLLILIILITARMVFEISTLTIPIFLAAALISILLDLRLAIIVNFLLTISISIMTNGEIKFMILGAISGAFTAFIVSKTSYHRNSLSMGGLIIGIINVLIIISIDLIEKYPLKTIVYESIVVMLNGFLSIVLTIGLLPYLEVAFNIVTPIRLLELSNPNHPLLKRLLIEAPGTYHHSLMVGNLAEAGAEAVGGNALLARVAAYFHDIGKLKRPGFFMENQMDGNPHDKITANLSTLVITSHIHDGVEIAKRYRIPQVIRDIIIQHHGTTLVAYFYHKAKNVEKDDSVDEENFRYDGEKPSTKEAAVVMLADSVEAAVRSMPDKTEGKIEGFIRKIIKDKLDDGQLDQCNLTFKDLDNIAKAFMKVFGGYFHAREEYPDIKNKDNVSNNENDLKINEQNSNDSHEETNFRDTIEETKGQIAAHYNNKTHKEKSE</sequence>
<proteinExistence type="predicted"/>
<gene>
    <name evidence="4" type="ordered locus">Clocl_1432</name>
</gene>
<dbReference type="SUPFAM" id="SSF109604">
    <property type="entry name" value="HD-domain/PDEase-like"/>
    <property type="match status" value="1"/>
</dbReference>
<dbReference type="NCBIfam" id="TIGR00277">
    <property type="entry name" value="HDIG"/>
    <property type="match status" value="1"/>
</dbReference>
<feature type="transmembrane region" description="Helical" evidence="2">
    <location>
        <begin position="428"/>
        <end position="447"/>
    </location>
</feature>
<evidence type="ECO:0000256" key="1">
    <source>
        <dbReference type="SAM" id="MobiDB-lite"/>
    </source>
</evidence>
<dbReference type="eggNOG" id="COG1480">
    <property type="taxonomic scope" value="Bacteria"/>
</dbReference>
<dbReference type="AlphaFoldDB" id="G8M1A7"/>
<keyword evidence="2" id="KW-0812">Transmembrane</keyword>
<evidence type="ECO:0000313" key="5">
    <source>
        <dbReference type="Proteomes" id="UP000005435"/>
    </source>
</evidence>
<dbReference type="Pfam" id="PF07698">
    <property type="entry name" value="7TM-7TMR_HD"/>
    <property type="match status" value="1"/>
</dbReference>
<evidence type="ECO:0000256" key="2">
    <source>
        <dbReference type="SAM" id="Phobius"/>
    </source>
</evidence>
<dbReference type="KEGG" id="ccl:Clocl_1432"/>
<keyword evidence="5" id="KW-1185">Reference proteome</keyword>
<feature type="transmembrane region" description="Helical" evidence="2">
    <location>
        <begin position="361"/>
        <end position="387"/>
    </location>
</feature>
<feature type="domain" description="HD" evidence="3">
    <location>
        <begin position="513"/>
        <end position="656"/>
    </location>
</feature>
<dbReference type="InterPro" id="IPR052722">
    <property type="entry name" value="PgpH_phosphodiesterase"/>
</dbReference>
<dbReference type="InterPro" id="IPR003607">
    <property type="entry name" value="HD/PDEase_dom"/>
</dbReference>
<reference evidence="4 5" key="2">
    <citation type="journal article" date="2012" name="Stand. Genomic Sci.">
        <title>Complete Genome Sequence of Clostridium clariflavum DSM 19732.</title>
        <authorList>
            <person name="Izquierdo J.A."/>
            <person name="Goodwin L."/>
            <person name="Davenport K.W."/>
            <person name="Teshima H."/>
            <person name="Bruce D."/>
            <person name="Detter C."/>
            <person name="Tapia R."/>
            <person name="Han S."/>
            <person name="Land M."/>
            <person name="Hauser L."/>
            <person name="Jeffries C.D."/>
            <person name="Han J."/>
            <person name="Pitluck S."/>
            <person name="Nolan M."/>
            <person name="Chen A."/>
            <person name="Huntemann M."/>
            <person name="Mavromatis K."/>
            <person name="Mikhailova N."/>
            <person name="Liolios K."/>
            <person name="Woyke T."/>
            <person name="Lynd L.R."/>
        </authorList>
    </citation>
    <scope>NUCLEOTIDE SEQUENCE [LARGE SCALE GENOMIC DNA]</scope>
    <source>
        <strain evidence="5">DSM 19732 / NBRC 101661 / EBR45</strain>
    </source>
</reference>
<feature type="transmembrane region" description="Helical" evidence="2">
    <location>
        <begin position="336"/>
        <end position="355"/>
    </location>
</feature>
<feature type="transmembrane region" description="Helical" evidence="2">
    <location>
        <begin position="31"/>
        <end position="49"/>
    </location>
</feature>
<dbReference type="PANTHER" id="PTHR36442:SF1">
    <property type="entry name" value="CYCLIC-DI-AMP PHOSPHODIESTERASE PGPH"/>
    <property type="match status" value="1"/>
</dbReference>
<feature type="transmembrane region" description="Helical" evidence="2">
    <location>
        <begin position="399"/>
        <end position="416"/>
    </location>
</feature>